<dbReference type="Pfam" id="PF00550">
    <property type="entry name" value="PP-binding"/>
    <property type="match status" value="1"/>
</dbReference>
<evidence type="ECO:0000313" key="6">
    <source>
        <dbReference type="Proteomes" id="UP000198959"/>
    </source>
</evidence>
<proteinExistence type="predicted"/>
<dbReference type="InterPro" id="IPR006162">
    <property type="entry name" value="Ppantetheine_attach_site"/>
</dbReference>
<dbReference type="Gene3D" id="1.10.1200.10">
    <property type="entry name" value="ACP-like"/>
    <property type="match status" value="1"/>
</dbReference>
<dbReference type="EMBL" id="FMHW01000002">
    <property type="protein sequence ID" value="SCL25782.1"/>
    <property type="molecule type" value="Genomic_DNA"/>
</dbReference>
<dbReference type="Gene3D" id="3.30.559.30">
    <property type="entry name" value="Nonribosomal peptide synthetase, condensation domain"/>
    <property type="match status" value="1"/>
</dbReference>
<feature type="domain" description="Carrier" evidence="4">
    <location>
        <begin position="1"/>
        <end position="73"/>
    </location>
</feature>
<dbReference type="Gene3D" id="3.30.559.10">
    <property type="entry name" value="Chloramphenicol acetyltransferase-like domain"/>
    <property type="match status" value="1"/>
</dbReference>
<reference evidence="6" key="1">
    <citation type="submission" date="2016-06" db="EMBL/GenBank/DDBJ databases">
        <authorList>
            <person name="Varghese N."/>
            <person name="Submissions Spin"/>
        </authorList>
    </citation>
    <scope>NUCLEOTIDE SEQUENCE [LARGE SCALE GENOMIC DNA]</scope>
    <source>
        <strain evidence="6">DSM 43817</strain>
    </source>
</reference>
<dbReference type="GO" id="GO:0003824">
    <property type="term" value="F:catalytic activity"/>
    <property type="evidence" value="ECO:0007669"/>
    <property type="project" value="InterPro"/>
</dbReference>
<protein>
    <submittedName>
        <fullName evidence="5">Phosphopantetheine attachment site</fullName>
    </submittedName>
</protein>
<dbReference type="Pfam" id="PF00668">
    <property type="entry name" value="Condensation"/>
    <property type="match status" value="1"/>
</dbReference>
<dbReference type="GO" id="GO:0031177">
    <property type="term" value="F:phosphopantetheine binding"/>
    <property type="evidence" value="ECO:0007669"/>
    <property type="project" value="TreeGrafter"/>
</dbReference>
<gene>
    <name evidence="5" type="ORF">GA0074692_2026</name>
</gene>
<evidence type="ECO:0000313" key="5">
    <source>
        <dbReference type="EMBL" id="SCL25782.1"/>
    </source>
</evidence>
<evidence type="ECO:0000256" key="2">
    <source>
        <dbReference type="ARBA" id="ARBA00022450"/>
    </source>
</evidence>
<sequence>MSDTTQVMVEIWQRHLGDQPVGPDDDFYTLGGDSLIALRVVADANARGIPIELRDLLFFSTVSELVAAVADRDERADGVPDHQPFGLLDPYDRALMPAGARDAWPASALQVGLIYLSEASGDPRLYQDLVGVEVTGPFDEALFRAALDELYDRHQVLRSSFDLGGYSVPVQLLWSSVDSPLTVEYATTTEPVTRWRETQLSQAVDWGRPPVVRCHVVALEDRFHVTLTIHHAILDGWSYARVCYELLALYDAKLTGRPADLPLPPATGQREFLRLEREAIDNREAADFWHAEADAPGLLLDRGRFGGTADPREMLSFDVGEALLKGLRTAAGSIGVPLKSLVFGAHVRALSAWAGRDRDVVTGLAVNGRPETVGADLLVGLFLNTVPIRFPVVPDDQVELCRSALAAEQRGMRHRRYPLAMIEQRLGRPPFDTTFNFTHFHVYEQLEKLTAIRPGEWWAFDKTSFPFVVDFMINSRDFGTAVAVAYDPDLIDKAQATTYLERYRSALRSLAGLSD</sequence>
<dbReference type="PANTHER" id="PTHR45527">
    <property type="entry name" value="NONRIBOSOMAL PEPTIDE SYNTHETASE"/>
    <property type="match status" value="1"/>
</dbReference>
<dbReference type="InterPro" id="IPR036736">
    <property type="entry name" value="ACP-like_sf"/>
</dbReference>
<evidence type="ECO:0000259" key="4">
    <source>
        <dbReference type="PROSITE" id="PS50075"/>
    </source>
</evidence>
<dbReference type="RefSeq" id="WP_091642237.1">
    <property type="nucleotide sequence ID" value="NZ_FMHW01000002.1"/>
</dbReference>
<dbReference type="GO" id="GO:0005737">
    <property type="term" value="C:cytoplasm"/>
    <property type="evidence" value="ECO:0007669"/>
    <property type="project" value="TreeGrafter"/>
</dbReference>
<organism evidence="5 6">
    <name type="scientific">Micromonospora pallida</name>
    <dbReference type="NCBI Taxonomy" id="145854"/>
    <lineage>
        <taxon>Bacteria</taxon>
        <taxon>Bacillati</taxon>
        <taxon>Actinomycetota</taxon>
        <taxon>Actinomycetes</taxon>
        <taxon>Micromonosporales</taxon>
        <taxon>Micromonosporaceae</taxon>
        <taxon>Micromonospora</taxon>
    </lineage>
</organism>
<dbReference type="GO" id="GO:0043041">
    <property type="term" value="P:amino acid activation for nonribosomal peptide biosynthetic process"/>
    <property type="evidence" value="ECO:0007669"/>
    <property type="project" value="TreeGrafter"/>
</dbReference>
<dbReference type="InterPro" id="IPR009081">
    <property type="entry name" value="PP-bd_ACP"/>
</dbReference>
<dbReference type="Proteomes" id="UP000198959">
    <property type="component" value="Unassembled WGS sequence"/>
</dbReference>
<name>A0A1C6S8K3_9ACTN</name>
<evidence type="ECO:0000256" key="1">
    <source>
        <dbReference type="ARBA" id="ARBA00001957"/>
    </source>
</evidence>
<dbReference type="InterPro" id="IPR001242">
    <property type="entry name" value="Condensation_dom"/>
</dbReference>
<dbReference type="PANTHER" id="PTHR45527:SF1">
    <property type="entry name" value="FATTY ACID SYNTHASE"/>
    <property type="match status" value="1"/>
</dbReference>
<dbReference type="OrthoDB" id="2472181at2"/>
<dbReference type="PROSITE" id="PS00012">
    <property type="entry name" value="PHOSPHOPANTETHEINE"/>
    <property type="match status" value="1"/>
</dbReference>
<dbReference type="SUPFAM" id="SSF47336">
    <property type="entry name" value="ACP-like"/>
    <property type="match status" value="1"/>
</dbReference>
<dbReference type="PROSITE" id="PS50075">
    <property type="entry name" value="CARRIER"/>
    <property type="match status" value="1"/>
</dbReference>
<dbReference type="GO" id="GO:0008610">
    <property type="term" value="P:lipid biosynthetic process"/>
    <property type="evidence" value="ECO:0007669"/>
    <property type="project" value="UniProtKB-ARBA"/>
</dbReference>
<dbReference type="InterPro" id="IPR023213">
    <property type="entry name" value="CAT-like_dom_sf"/>
</dbReference>
<dbReference type="SUPFAM" id="SSF52777">
    <property type="entry name" value="CoA-dependent acyltransferases"/>
    <property type="match status" value="2"/>
</dbReference>
<dbReference type="STRING" id="145854.GA0074692_2026"/>
<evidence type="ECO:0000256" key="3">
    <source>
        <dbReference type="ARBA" id="ARBA00022553"/>
    </source>
</evidence>
<accession>A0A1C6S8K3</accession>
<keyword evidence="3" id="KW-0597">Phosphoprotein</keyword>
<dbReference type="AlphaFoldDB" id="A0A1C6S8K3"/>
<comment type="cofactor">
    <cofactor evidence="1">
        <name>pantetheine 4'-phosphate</name>
        <dbReference type="ChEBI" id="CHEBI:47942"/>
    </cofactor>
</comment>
<dbReference type="GO" id="GO:0044550">
    <property type="term" value="P:secondary metabolite biosynthetic process"/>
    <property type="evidence" value="ECO:0007669"/>
    <property type="project" value="TreeGrafter"/>
</dbReference>
<keyword evidence="6" id="KW-1185">Reference proteome</keyword>
<keyword evidence="2" id="KW-0596">Phosphopantetheine</keyword>